<dbReference type="AlphaFoldDB" id="A0A0S4TPC3"/>
<dbReference type="SUPFAM" id="SSF53850">
    <property type="entry name" value="Periplasmic binding protein-like II"/>
    <property type="match status" value="1"/>
</dbReference>
<name>A0A0S4TPC3_RALSL</name>
<dbReference type="SUPFAM" id="SSF46785">
    <property type="entry name" value="Winged helix' DNA-binding domain"/>
    <property type="match status" value="1"/>
</dbReference>
<protein>
    <submittedName>
        <fullName evidence="6">Putative TRANSCRIPTION REGULATOR, HTH lysR family ttuA activator</fullName>
    </submittedName>
</protein>
<dbReference type="PANTHER" id="PTHR30537:SF5">
    <property type="entry name" value="HTH-TYPE TRANSCRIPTIONAL ACTIVATOR TTDR-RELATED"/>
    <property type="match status" value="1"/>
</dbReference>
<feature type="domain" description="HTH lysR-type" evidence="5">
    <location>
        <begin position="19"/>
        <end position="68"/>
    </location>
</feature>
<dbReference type="GO" id="GO:0043565">
    <property type="term" value="F:sequence-specific DNA binding"/>
    <property type="evidence" value="ECO:0007669"/>
    <property type="project" value="TreeGrafter"/>
</dbReference>
<dbReference type="CDD" id="cd08479">
    <property type="entry name" value="PBP2_CrgA_like_9"/>
    <property type="match status" value="1"/>
</dbReference>
<evidence type="ECO:0000256" key="2">
    <source>
        <dbReference type="ARBA" id="ARBA00023015"/>
    </source>
</evidence>
<dbReference type="Pfam" id="PF00126">
    <property type="entry name" value="HTH_1"/>
    <property type="match status" value="1"/>
</dbReference>
<dbReference type="Gene3D" id="3.40.190.290">
    <property type="match status" value="1"/>
</dbReference>
<dbReference type="InterPro" id="IPR036388">
    <property type="entry name" value="WH-like_DNA-bd_sf"/>
</dbReference>
<evidence type="ECO:0000256" key="1">
    <source>
        <dbReference type="ARBA" id="ARBA00009437"/>
    </source>
</evidence>
<keyword evidence="4" id="KW-0804">Transcription</keyword>
<dbReference type="PANTHER" id="PTHR30537">
    <property type="entry name" value="HTH-TYPE TRANSCRIPTIONAL REGULATOR"/>
    <property type="match status" value="1"/>
</dbReference>
<dbReference type="Pfam" id="PF03466">
    <property type="entry name" value="LysR_substrate"/>
    <property type="match status" value="1"/>
</dbReference>
<evidence type="ECO:0000256" key="4">
    <source>
        <dbReference type="ARBA" id="ARBA00023163"/>
    </source>
</evidence>
<dbReference type="Gene3D" id="1.10.10.10">
    <property type="entry name" value="Winged helix-like DNA-binding domain superfamily/Winged helix DNA-binding domain"/>
    <property type="match status" value="1"/>
</dbReference>
<dbReference type="GO" id="GO:0006351">
    <property type="term" value="P:DNA-templated transcription"/>
    <property type="evidence" value="ECO:0007669"/>
    <property type="project" value="TreeGrafter"/>
</dbReference>
<gene>
    <name evidence="6" type="ORF">RUN39_v1_260053</name>
</gene>
<comment type="similarity">
    <text evidence="1">Belongs to the LysR transcriptional regulatory family.</text>
</comment>
<keyword evidence="3" id="KW-0238">DNA-binding</keyword>
<accession>A0A0S4TPC3</accession>
<dbReference type="InterPro" id="IPR058163">
    <property type="entry name" value="LysR-type_TF_proteobact-type"/>
</dbReference>
<reference evidence="6" key="1">
    <citation type="submission" date="2015-10" db="EMBL/GenBank/DDBJ databases">
        <authorList>
            <person name="Gilbert D.G."/>
        </authorList>
    </citation>
    <scope>NUCLEOTIDE SEQUENCE</scope>
    <source>
        <strain evidence="6">Phyl III-seqv23</strain>
    </source>
</reference>
<evidence type="ECO:0000256" key="3">
    <source>
        <dbReference type="ARBA" id="ARBA00023125"/>
    </source>
</evidence>
<dbReference type="InterPro" id="IPR000847">
    <property type="entry name" value="LysR_HTH_N"/>
</dbReference>
<dbReference type="PROSITE" id="PS50931">
    <property type="entry name" value="HTH_LYSR"/>
    <property type="match status" value="1"/>
</dbReference>
<dbReference type="FunFam" id="1.10.10.10:FF:000001">
    <property type="entry name" value="LysR family transcriptional regulator"/>
    <property type="match status" value="1"/>
</dbReference>
<sequence length="311" mass="34221">MITQPTGAGAIHPSELGFFVSLAMAGSLSAAARDLGISTAAVSKRLAQMETRIGLPLIVRTTRRMSLTPEGEVFLERARRIVGEIDDLQQLLTSAKGKPSGLLRVNATLGFGRMHVAPVIAEYSRTYPDVDVQLQLSADPPPLSEDAFDVCVRFGQPPDARIIARLLAPNRRLLCASPKYLREHGLPQTPADLQRHNCIGIRQGSDAYGVWRLTPVKGAKARTEAVHVRGNLTTNDGEIAVSWALEGLGIVMRAEWDVERYLRSGRLVQILPQYATPEASIYAVYPHRHQLSSRIRLFVEFLAAQFAKLQQ</sequence>
<evidence type="ECO:0000313" key="6">
    <source>
        <dbReference type="EMBL" id="CUV11906.1"/>
    </source>
</evidence>
<dbReference type="FunFam" id="3.40.190.290:FF:000001">
    <property type="entry name" value="Transcriptional regulator, LysR family"/>
    <property type="match status" value="1"/>
</dbReference>
<proteinExistence type="inferred from homology"/>
<evidence type="ECO:0000259" key="5">
    <source>
        <dbReference type="PROSITE" id="PS50931"/>
    </source>
</evidence>
<keyword evidence="2" id="KW-0805">Transcription regulation</keyword>
<dbReference type="EMBL" id="LN899819">
    <property type="protein sequence ID" value="CUV11906.1"/>
    <property type="molecule type" value="Genomic_DNA"/>
</dbReference>
<dbReference type="GO" id="GO:0003700">
    <property type="term" value="F:DNA-binding transcription factor activity"/>
    <property type="evidence" value="ECO:0007669"/>
    <property type="project" value="InterPro"/>
</dbReference>
<dbReference type="InterPro" id="IPR036390">
    <property type="entry name" value="WH_DNA-bd_sf"/>
</dbReference>
<dbReference type="InterPro" id="IPR005119">
    <property type="entry name" value="LysR_subst-bd"/>
</dbReference>
<organism evidence="6">
    <name type="scientific">Ralstonia solanacearum</name>
    <name type="common">Pseudomonas solanacearum</name>
    <dbReference type="NCBI Taxonomy" id="305"/>
    <lineage>
        <taxon>Bacteria</taxon>
        <taxon>Pseudomonadati</taxon>
        <taxon>Pseudomonadota</taxon>
        <taxon>Betaproteobacteria</taxon>
        <taxon>Burkholderiales</taxon>
        <taxon>Burkholderiaceae</taxon>
        <taxon>Ralstonia</taxon>
        <taxon>Ralstonia solanacearum species complex</taxon>
    </lineage>
</organism>